<keyword evidence="2" id="KW-0479">Metal-binding</keyword>
<dbReference type="Gene3D" id="3.40.50.300">
    <property type="entry name" value="P-loop containing nucleotide triphosphate hydrolases"/>
    <property type="match status" value="1"/>
</dbReference>
<evidence type="ECO:0000259" key="3">
    <source>
        <dbReference type="PROSITE" id="PS50966"/>
    </source>
</evidence>
<dbReference type="CDD" id="cd18793">
    <property type="entry name" value="SF2_C_SNF"/>
    <property type="match status" value="1"/>
</dbReference>
<dbReference type="Pfam" id="PF00271">
    <property type="entry name" value="Helicase_C"/>
    <property type="match status" value="1"/>
</dbReference>
<evidence type="ECO:0008006" key="8">
    <source>
        <dbReference type="Google" id="ProtNLM"/>
    </source>
</evidence>
<evidence type="ECO:0000259" key="5">
    <source>
        <dbReference type="PROSITE" id="PS51194"/>
    </source>
</evidence>
<name>A0A511MYP2_DEIC1</name>
<dbReference type="Pfam" id="PF00176">
    <property type="entry name" value="SNF2-rel_dom"/>
    <property type="match status" value="1"/>
</dbReference>
<evidence type="ECO:0000256" key="1">
    <source>
        <dbReference type="ARBA" id="ARBA00022801"/>
    </source>
</evidence>
<dbReference type="GO" id="GO:0005524">
    <property type="term" value="F:ATP binding"/>
    <property type="evidence" value="ECO:0007669"/>
    <property type="project" value="InterPro"/>
</dbReference>
<dbReference type="RefSeq" id="WP_146882934.1">
    <property type="nucleotide sequence ID" value="NZ_BJXB01000004.1"/>
</dbReference>
<dbReference type="Gene3D" id="3.40.50.10810">
    <property type="entry name" value="Tandem AAA-ATPase domain"/>
    <property type="match status" value="1"/>
</dbReference>
<dbReference type="InterPro" id="IPR007527">
    <property type="entry name" value="Znf_SWIM"/>
</dbReference>
<evidence type="ECO:0000259" key="4">
    <source>
        <dbReference type="PROSITE" id="PS51192"/>
    </source>
</evidence>
<dbReference type="InterPro" id="IPR000330">
    <property type="entry name" value="SNF2_N"/>
</dbReference>
<dbReference type="InterPro" id="IPR027417">
    <property type="entry name" value="P-loop_NTPase"/>
</dbReference>
<dbReference type="InterPro" id="IPR038718">
    <property type="entry name" value="SNF2-like_sf"/>
</dbReference>
<dbReference type="EMBL" id="BJXB01000004">
    <property type="protein sequence ID" value="GEM45471.1"/>
    <property type="molecule type" value="Genomic_DNA"/>
</dbReference>
<feature type="domain" description="Helicase ATP-binding" evidence="4">
    <location>
        <begin position="727"/>
        <end position="887"/>
    </location>
</feature>
<dbReference type="PROSITE" id="PS51192">
    <property type="entry name" value="HELICASE_ATP_BIND_1"/>
    <property type="match status" value="1"/>
</dbReference>
<dbReference type="GO" id="GO:0008270">
    <property type="term" value="F:zinc ion binding"/>
    <property type="evidence" value="ECO:0007669"/>
    <property type="project" value="UniProtKB-KW"/>
</dbReference>
<protein>
    <recommendedName>
        <fullName evidence="8">Helicase</fullName>
    </recommendedName>
</protein>
<evidence type="ECO:0000313" key="6">
    <source>
        <dbReference type="EMBL" id="GEM45471.1"/>
    </source>
</evidence>
<proteinExistence type="predicted"/>
<dbReference type="PANTHER" id="PTHR10799">
    <property type="entry name" value="SNF2/RAD54 HELICASE FAMILY"/>
    <property type="match status" value="1"/>
</dbReference>
<keyword evidence="2" id="KW-0862">Zinc</keyword>
<dbReference type="GO" id="GO:0016787">
    <property type="term" value="F:hydrolase activity"/>
    <property type="evidence" value="ECO:0007669"/>
    <property type="project" value="UniProtKB-KW"/>
</dbReference>
<gene>
    <name evidence="6" type="ORF">DC3_11060</name>
</gene>
<dbReference type="InterPro" id="IPR014001">
    <property type="entry name" value="Helicase_ATP-bd"/>
</dbReference>
<dbReference type="PROSITE" id="PS50966">
    <property type="entry name" value="ZF_SWIM"/>
    <property type="match status" value="1"/>
</dbReference>
<feature type="domain" description="Helicase C-terminal" evidence="5">
    <location>
        <begin position="1015"/>
        <end position="1172"/>
    </location>
</feature>
<keyword evidence="1" id="KW-0378">Hydrolase</keyword>
<dbReference type="SMART" id="SM00487">
    <property type="entry name" value="DEXDc"/>
    <property type="match status" value="1"/>
</dbReference>
<accession>A0A511MYP2</accession>
<dbReference type="CDD" id="cd18012">
    <property type="entry name" value="DEXQc_arch_SWI2_SNF2"/>
    <property type="match status" value="1"/>
</dbReference>
<keyword evidence="2" id="KW-0863">Zinc-finger</keyword>
<comment type="caution">
    <text evidence="6">The sequence shown here is derived from an EMBL/GenBank/DDBJ whole genome shotgun (WGS) entry which is preliminary data.</text>
</comment>
<evidence type="ECO:0000256" key="2">
    <source>
        <dbReference type="PROSITE-ProRule" id="PRU00325"/>
    </source>
</evidence>
<dbReference type="SMART" id="SM00490">
    <property type="entry name" value="HELICc"/>
    <property type="match status" value="1"/>
</dbReference>
<dbReference type="InterPro" id="IPR001650">
    <property type="entry name" value="Helicase_C-like"/>
</dbReference>
<reference evidence="6 7" key="1">
    <citation type="submission" date="2019-07" db="EMBL/GenBank/DDBJ databases">
        <title>Whole genome shotgun sequence of Deinococcus cellulosilyticus NBRC 106333.</title>
        <authorList>
            <person name="Hosoyama A."/>
            <person name="Uohara A."/>
            <person name="Ohji S."/>
            <person name="Ichikawa N."/>
        </authorList>
    </citation>
    <scope>NUCLEOTIDE SEQUENCE [LARGE SCALE GENOMIC DNA]</scope>
    <source>
        <strain evidence="6 7">NBRC 106333</strain>
    </source>
</reference>
<dbReference type="InterPro" id="IPR049730">
    <property type="entry name" value="SNF2/RAD54-like_C"/>
</dbReference>
<dbReference type="SUPFAM" id="SSF52540">
    <property type="entry name" value="P-loop containing nucleoside triphosphate hydrolases"/>
    <property type="match status" value="2"/>
</dbReference>
<dbReference type="PROSITE" id="PS51194">
    <property type="entry name" value="HELICASE_CTER"/>
    <property type="match status" value="1"/>
</dbReference>
<keyword evidence="7" id="KW-1185">Reference proteome</keyword>
<evidence type="ECO:0000313" key="7">
    <source>
        <dbReference type="Proteomes" id="UP000321306"/>
    </source>
</evidence>
<feature type="domain" description="SWIM-type" evidence="3">
    <location>
        <begin position="63"/>
        <end position="99"/>
    </location>
</feature>
<dbReference type="AlphaFoldDB" id="A0A511MYP2"/>
<organism evidence="6 7">
    <name type="scientific">Deinococcus cellulosilyticus (strain DSM 18568 / NBRC 106333 / KACC 11606 / 5516J-15)</name>
    <dbReference type="NCBI Taxonomy" id="1223518"/>
    <lineage>
        <taxon>Bacteria</taxon>
        <taxon>Thermotogati</taxon>
        <taxon>Deinococcota</taxon>
        <taxon>Deinococci</taxon>
        <taxon>Deinococcales</taxon>
        <taxon>Deinococcaceae</taxon>
        <taxon>Deinococcus</taxon>
    </lineage>
</organism>
<dbReference type="OrthoDB" id="9760715at2"/>
<sequence>MSRSSGSTNLPELPLPTEVDWEAQFEAADWQTARQLMHSGGVMACTETSGLLDGKVRDGVQVFRVKVWLDAPVEGVCGCRRARGKTTCSHMAAVLQCWLAPEADPAPVIPQLSFLDQQQLHRIGQDYLALHTLNEASELKLQALYRRAPAAVEAQLQREGLTELLNLAQPHQDVEEMEEAQVQVAAESLPSQPVQEVLEVGSLTLSLPRPVPAAKAQHPSQRPVRATRQEQLIFGLDLGRARPHNIHPRLIPLVADVQQGSAYRPRPYADARGAFVPSAREVLLLERVMDARAHQRLRHTETTDQLLHELLSERRLYVNEQWQRPLQLAEERTSEAHWEADPQGNQHPVFQVVPSARALVLHSIWYVDLLNLQMGAVKTIVQPHQLTYFMTLPPVTPDQVAATRLALRNLAGNHLPFPEEVPFEEIHAKPVPHLLVSAQDWVIGSLRAPVPYASLTLHYGDEAVPIKMLPNLSKSVKALPSLRSTEEGRLRVMHRDLAAEQGVLRRLQALDFHPVKSNRDDTLHYRFGSKGQFVPEHMWLHLLKHLFPELRSEGWQVKLDPSFPFKVVPSKLEARVLDEEGWFTLDLGVEVNGETVSLLPMLLAWMESHPEEVKELLDGEDAERTEYLPIAPNTFVPVELHRLRSILRLLMEFYGPREEPGLRLPRMAAGLLGDLEGHPELTWQGGQEVLALARNLGQLGPTRRPRLPKALKAELRPYQREGVGWLQLLRKTDCNGILADDMGLGKTLQTLTHLLIEKEGRRLKKPALIVAPTSLMRNWIAEAEKFTPTLKTLLLHGPNRKRHFDEITKADVVFTTYALLHRDLEVLKQHEYHTIILDEAQYIKNHRNQTSQALLELQSDHRLCLTGTPMENHLGELWSLFRFLMPGLLPKESEFRTLFRAPIEKEGDTVKQARLSRMVKPLMLRRTKQQVATELPAKTEITVKLDLEGAQRDVYETIRVAMQDRLKKEIADRGIARSQIHVLDALLKLRQVCCDPRLLNMEEARRVKTSVKLQWLKDTVPGMLEEGRTILIFSQFTTLLSLLGIALKELGIDHALLTGQTGDREHEIQRFQSGEVKVFLISLKAGGVGLNLTAADTVIHYDPWWNPAAENQATDRAYRIGQDKPVFVYKLVTADTIEEKILGMQRFKAALASGVLEGSLGEGLRITEEELAGLFAT</sequence>
<dbReference type="Proteomes" id="UP000321306">
    <property type="component" value="Unassembled WGS sequence"/>
</dbReference>